<evidence type="ECO:0000259" key="1">
    <source>
        <dbReference type="Pfam" id="PF12770"/>
    </source>
</evidence>
<feature type="domain" description="CHAT" evidence="1">
    <location>
        <begin position="804"/>
        <end position="1094"/>
    </location>
</feature>
<dbReference type="Proteomes" id="UP000284842">
    <property type="component" value="Unassembled WGS sequence"/>
</dbReference>
<protein>
    <recommendedName>
        <fullName evidence="1">CHAT domain-containing protein</fullName>
    </recommendedName>
</protein>
<dbReference type="InterPro" id="IPR024983">
    <property type="entry name" value="CHAT_dom"/>
</dbReference>
<dbReference type="SUPFAM" id="SSF48452">
    <property type="entry name" value="TPR-like"/>
    <property type="match status" value="1"/>
</dbReference>
<organism evidence="2 3">
    <name type="scientific">Panaeolus cyanescens</name>
    <dbReference type="NCBI Taxonomy" id="181874"/>
    <lineage>
        <taxon>Eukaryota</taxon>
        <taxon>Fungi</taxon>
        <taxon>Dikarya</taxon>
        <taxon>Basidiomycota</taxon>
        <taxon>Agaricomycotina</taxon>
        <taxon>Agaricomycetes</taxon>
        <taxon>Agaricomycetidae</taxon>
        <taxon>Agaricales</taxon>
        <taxon>Agaricineae</taxon>
        <taxon>Galeropsidaceae</taxon>
        <taxon>Panaeolus</taxon>
    </lineage>
</organism>
<reference evidence="2 3" key="1">
    <citation type="journal article" date="2018" name="Evol. Lett.">
        <title>Horizontal gene cluster transfer increased hallucinogenic mushroom diversity.</title>
        <authorList>
            <person name="Reynolds H.T."/>
            <person name="Vijayakumar V."/>
            <person name="Gluck-Thaler E."/>
            <person name="Korotkin H.B."/>
            <person name="Matheny P.B."/>
            <person name="Slot J.C."/>
        </authorList>
    </citation>
    <scope>NUCLEOTIDE SEQUENCE [LARGE SCALE GENOMIC DNA]</scope>
    <source>
        <strain evidence="2 3">2629</strain>
    </source>
</reference>
<dbReference type="AlphaFoldDB" id="A0A409VEJ2"/>
<dbReference type="Pfam" id="PF12770">
    <property type="entry name" value="CHAT"/>
    <property type="match status" value="1"/>
</dbReference>
<evidence type="ECO:0000313" key="3">
    <source>
        <dbReference type="Proteomes" id="UP000284842"/>
    </source>
</evidence>
<dbReference type="Gene3D" id="1.25.40.10">
    <property type="entry name" value="Tetratricopeptide repeat domain"/>
    <property type="match status" value="2"/>
</dbReference>
<dbReference type="InParanoid" id="A0A409VEJ2"/>
<accession>A0A409VEJ2</accession>
<dbReference type="EMBL" id="NHTK01006117">
    <property type="protein sequence ID" value="PPQ63607.1"/>
    <property type="molecule type" value="Genomic_DNA"/>
</dbReference>
<keyword evidence="3" id="KW-1185">Reference proteome</keyword>
<sequence>MLELLRNPLYTESHVVKDSAHRQKYLKGLEMHRARFHVVIEELDEVQLDADIPLEELSLVRPVAGRILSAMHEEYGKLIQTLNPVDALARIIDGPVKIRFDVDPAELGEVPAHVPRDVASFGLQSIQISRTVNAAADKVENYVQQRQNAEEQEINEKLDTQNAAGSLDSLPTDSLRKLAHFHAQLYTSSQQPEDLDSAIGHLEAFLQRAPPDDPNASALVSLIQLHDTKYADFRDPLDLHRIIHYSEMALQDTNTSEKDLTSILPKLSSAARLSFQQTSDMTYLDKASNAIKLAIELSPSKMDPTLPYALSMTLKTRYQATGEVKNLDISAQMMEHALSLCRRSGDEFTAIQMSVNYALILRLRFLRTHVVDDIDRALVLCQHALNFFTEPLERLSVLNNLALILDARYEATDDADNINSAIEYAEEALGILMSMEGGDNLDAGRAAILVNLANSLSRRFSLTQDPSDIDQAIEYGTQAMAFATPASQGPQTSDLSGLFRTRYQYSKQPEDLDSAILHAAEALEHIPDSHPLRPLALLQLASCWLEQEDQSTIEDAIACLKEAFDCTNASPGDRISAAQLAAKHLVHRQRLDEAASLLESAVGLMPELGMKWSSSKERQQSVALCNGLPANAAMVALENGLDPSRVLKILELGRGIILGSMMYYRAEVDTANDPEIEELIRAFNHARMRVDDAEPGHKRRGLIEEMEGALDAIRAQPGYEDFLALPSAEDLMRLAKDGPVVVVLTSELVDPGVAIVITPSKIFTVRLTKLLHEEASQRMQDMAGNILNLAEGAWNQRNQEMFKLLKWLWEVAVQPICGPDGLDILHEGRDLIRLRWVGVGVISKAPFHIAGNYGLRTPNDRIGKYAVSSYAPSLRALLYANDRKPKQYLHRKVDARILLTKIPEAEGAHPLENVDKEIKAILKVAGSVPLDAFVLDSPEGKEIIHQLPLYNIVHFACHAVADPTDPSESHLMLASGRLTVGDILKAHAAEPDIAFLSACSTAETQNMKLLDESIHIASSFLMVGFKHVVGTLWEAPDNICTKVAELFYRRLLCDEGEEWDGRWKVAEALHAATLEAQKRYAGSPLAWGPFVTFGI</sequence>
<gene>
    <name evidence="2" type="ORF">CVT24_004467</name>
</gene>
<evidence type="ECO:0000313" key="2">
    <source>
        <dbReference type="EMBL" id="PPQ63607.1"/>
    </source>
</evidence>
<dbReference type="InterPro" id="IPR011990">
    <property type="entry name" value="TPR-like_helical_dom_sf"/>
</dbReference>
<name>A0A409VEJ2_9AGAR</name>
<comment type="caution">
    <text evidence="2">The sequence shown here is derived from an EMBL/GenBank/DDBJ whole genome shotgun (WGS) entry which is preliminary data.</text>
</comment>
<dbReference type="STRING" id="181874.A0A409VEJ2"/>
<proteinExistence type="predicted"/>
<dbReference type="OrthoDB" id="9991317at2759"/>